<accession>A0A1V9FFL3</accession>
<sequence length="150" mass="16977">MGFFLIIFISISVTAQLSERTSVYDPKAVFPALPVLPAGNAYRTASGEPGSAYWQNRCNYTIDAMLDDERNIIQGTESITYTNNSPHALSYLWLQLDQNVFKSHSKGLDAKLFLDSNNAKLKKTFEGGFTIKAIQLILQKDKRTDEQRHW</sequence>
<proteinExistence type="predicted"/>
<name>A0A1V9FFL3_9BACT</name>
<organism evidence="1 2">
    <name type="scientific">Niastella vici</name>
    <dbReference type="NCBI Taxonomy" id="1703345"/>
    <lineage>
        <taxon>Bacteria</taxon>
        <taxon>Pseudomonadati</taxon>
        <taxon>Bacteroidota</taxon>
        <taxon>Chitinophagia</taxon>
        <taxon>Chitinophagales</taxon>
        <taxon>Chitinophagaceae</taxon>
        <taxon>Niastella</taxon>
    </lineage>
</organism>
<evidence type="ECO:0000313" key="2">
    <source>
        <dbReference type="Proteomes" id="UP000192796"/>
    </source>
</evidence>
<gene>
    <name evidence="1" type="ORF">A3860_11310</name>
</gene>
<protein>
    <recommendedName>
        <fullName evidence="3">Aminopeptidase</fullName>
    </recommendedName>
</protein>
<evidence type="ECO:0008006" key="3">
    <source>
        <dbReference type="Google" id="ProtNLM"/>
    </source>
</evidence>
<dbReference type="AlphaFoldDB" id="A0A1V9FFL3"/>
<dbReference type="STRING" id="1703345.A3860_11310"/>
<reference evidence="1 2" key="1">
    <citation type="submission" date="2016-03" db="EMBL/GenBank/DDBJ databases">
        <title>Niastella vici sp. nov., isolated from farmland soil.</title>
        <authorList>
            <person name="Chen L."/>
            <person name="Wang D."/>
            <person name="Yang S."/>
            <person name="Wang G."/>
        </authorList>
    </citation>
    <scope>NUCLEOTIDE SEQUENCE [LARGE SCALE GENOMIC DNA]</scope>
    <source>
        <strain evidence="1 2">DJ57</strain>
    </source>
</reference>
<keyword evidence="2" id="KW-1185">Reference proteome</keyword>
<dbReference type="EMBL" id="LVYD01000124">
    <property type="protein sequence ID" value="OQP57144.1"/>
    <property type="molecule type" value="Genomic_DNA"/>
</dbReference>
<dbReference type="Proteomes" id="UP000192796">
    <property type="component" value="Unassembled WGS sequence"/>
</dbReference>
<comment type="caution">
    <text evidence="1">The sequence shown here is derived from an EMBL/GenBank/DDBJ whole genome shotgun (WGS) entry which is preliminary data.</text>
</comment>
<evidence type="ECO:0000313" key="1">
    <source>
        <dbReference type="EMBL" id="OQP57144.1"/>
    </source>
</evidence>